<evidence type="ECO:0000313" key="2">
    <source>
        <dbReference type="EMBL" id="SUZ09988.1"/>
    </source>
</evidence>
<dbReference type="InterPro" id="IPR007174">
    <property type="entry name" value="Las1"/>
</dbReference>
<evidence type="ECO:0000313" key="1">
    <source>
        <dbReference type="EMBL" id="EPQ65084.1"/>
    </source>
</evidence>
<feature type="non-terminal residue" evidence="2">
    <location>
        <position position="299"/>
    </location>
</feature>
<dbReference type="Proteomes" id="UP000053110">
    <property type="component" value="Unassembled WGS sequence"/>
</dbReference>
<reference evidence="1" key="2">
    <citation type="submission" date="2013-01" db="EMBL/GenBank/DDBJ databases">
        <title>The wheat powdery mildew genome reveals unique evolution of an obligate biotroph.</title>
        <authorList>
            <person name="Oberhaensli S."/>
            <person name="Wicker T."/>
            <person name="Keller B."/>
        </authorList>
    </citation>
    <scope>NUCLEOTIDE SEQUENCE</scope>
    <source>
        <strain evidence="1">96224</strain>
    </source>
</reference>
<dbReference type="EMBL" id="KE375040">
    <property type="protein sequence ID" value="EPQ65084.1"/>
    <property type="molecule type" value="Genomic_DNA"/>
</dbReference>
<protein>
    <submittedName>
        <fullName evidence="2">Bgt-2649</fullName>
    </submittedName>
</protein>
<dbReference type="HOGENOM" id="CLU_019519_1_0_1"/>
<name>A0A061HJF8_BLUGR</name>
<reference evidence="3" key="1">
    <citation type="journal article" date="2013" name="Nat. Genet.">
        <title>The wheat powdery mildew genome shows the unique evolution of an obligate biotroph.</title>
        <authorList>
            <person name="Wicker T."/>
            <person name="Oberhaensli S."/>
            <person name="Parlange F."/>
            <person name="Buchmann J.P."/>
            <person name="Shatalina M."/>
            <person name="Roffler S."/>
            <person name="Ben-David R."/>
            <person name="Dolezel J."/>
            <person name="Simkova H."/>
            <person name="Schulze-Lefert P."/>
            <person name="Spanu P.D."/>
            <person name="Bruggmann R."/>
            <person name="Amselem J."/>
            <person name="Quesneville H."/>
            <person name="Ver Loren van Themaat E."/>
            <person name="Paape T."/>
            <person name="Shimizu K.K."/>
            <person name="Keller B."/>
        </authorList>
    </citation>
    <scope>NUCLEOTIDE SEQUENCE [LARGE SCALE GENOMIC DNA]</scope>
    <source>
        <strain evidence="3">96224</strain>
    </source>
</reference>
<proteinExistence type="predicted"/>
<dbReference type="Pfam" id="PF04031">
    <property type="entry name" value="Las1"/>
    <property type="match status" value="1"/>
</dbReference>
<evidence type="ECO:0000313" key="3">
    <source>
        <dbReference type="Proteomes" id="UP000053110"/>
    </source>
</evidence>
<gene>
    <name evidence="1" type="ORF">BGT96224_2649</name>
    <name evidence="2" type="ORF">BGT96224V2_LOCUS3145</name>
</gene>
<dbReference type="GO" id="GO:0004519">
    <property type="term" value="F:endonuclease activity"/>
    <property type="evidence" value="ECO:0007669"/>
    <property type="project" value="InterPro"/>
</dbReference>
<dbReference type="PANTHER" id="PTHR15002">
    <property type="entry name" value="RIBOSOMAL BIOGENESIS PROTEIN LAS1L"/>
    <property type="match status" value="1"/>
</dbReference>
<dbReference type="GO" id="GO:0000470">
    <property type="term" value="P:maturation of LSU-rRNA"/>
    <property type="evidence" value="ECO:0007669"/>
    <property type="project" value="TreeGrafter"/>
</dbReference>
<dbReference type="GO" id="GO:0000460">
    <property type="term" value="P:maturation of 5.8S rRNA"/>
    <property type="evidence" value="ECO:0007669"/>
    <property type="project" value="TreeGrafter"/>
</dbReference>
<dbReference type="EMBL" id="UIGY01000067">
    <property type="protein sequence ID" value="SUZ09988.1"/>
    <property type="molecule type" value="Genomic_DNA"/>
</dbReference>
<dbReference type="GO" id="GO:0090730">
    <property type="term" value="C:Las1 complex"/>
    <property type="evidence" value="ECO:0007669"/>
    <property type="project" value="InterPro"/>
</dbReference>
<dbReference type="AlphaFoldDB" id="A0A061HJF8"/>
<organism evidence="2">
    <name type="scientific">Blumeria graminis f. sp. tritici 96224</name>
    <dbReference type="NCBI Taxonomy" id="1268274"/>
    <lineage>
        <taxon>Eukaryota</taxon>
        <taxon>Fungi</taxon>
        <taxon>Dikarya</taxon>
        <taxon>Ascomycota</taxon>
        <taxon>Pezizomycotina</taxon>
        <taxon>Leotiomycetes</taxon>
        <taxon>Erysiphales</taxon>
        <taxon>Erysiphaceae</taxon>
        <taxon>Blumeria</taxon>
    </lineage>
</organism>
<sequence>MVQYVITPWRTQAELLQVRSQLYPQSTVLATGSARFEGSADEGQQKEAIARVSVWVQRGNCPHLVESTAILNSALLNDGRGNEAYCVRAVYAAAFCRFVTGLLDCHQDKRYKLSMYTIAKNIGLPATFVELRHQATHEELPSLSKLRTVSRKALSWIWDYYWVHLAPEAAQRQDLPDDCEVFLRRLIGETDDHLSLRVEQSLSNWPRDHIIAILNEIQDTTQDVTLLLRASQLHSKILEVDVKQLAAISVEDVKTELEVMELNLKIPDIVNDTTESHASHSNGWSLWEGPWIPKPIGMV</sequence>
<dbReference type="PANTHER" id="PTHR15002:SF0">
    <property type="entry name" value="RIBOSOMAL BIOGENESIS PROTEIN LAS1L"/>
    <property type="match status" value="1"/>
</dbReference>
<dbReference type="OrthoDB" id="10263222at2759"/>
<accession>A0A061HJF8</accession>
<reference evidence="2" key="3">
    <citation type="submission" date="2018-07" db="EMBL/GenBank/DDBJ databases">
        <authorList>
            <person name="Quirk P.G."/>
            <person name="Krulwich T.A."/>
        </authorList>
    </citation>
    <scope>NUCLEOTIDE SEQUENCE</scope>
    <source>
        <strain evidence="2">96224</strain>
    </source>
</reference>
<dbReference type="GO" id="GO:0030687">
    <property type="term" value="C:preribosome, large subunit precursor"/>
    <property type="evidence" value="ECO:0007669"/>
    <property type="project" value="TreeGrafter"/>
</dbReference>